<feature type="region of interest" description="Disordered" evidence="1">
    <location>
        <begin position="1"/>
        <end position="185"/>
    </location>
</feature>
<feature type="compositionally biased region" description="Basic residues" evidence="1">
    <location>
        <begin position="115"/>
        <end position="132"/>
    </location>
</feature>
<reference evidence="2" key="1">
    <citation type="submission" date="2016-05" db="EMBL/GenBank/DDBJ databases">
        <authorList>
            <person name="Lavstsen T."/>
            <person name="Jespersen J.S."/>
        </authorList>
    </citation>
    <scope>NUCLEOTIDE SEQUENCE</scope>
    <source>
        <tissue evidence="2">Brain</tissue>
    </source>
</reference>
<feature type="compositionally biased region" description="Basic and acidic residues" evidence="1">
    <location>
        <begin position="249"/>
        <end position="259"/>
    </location>
</feature>
<evidence type="ECO:0000313" key="2">
    <source>
        <dbReference type="EMBL" id="SBP68282.1"/>
    </source>
</evidence>
<sequence length="313" mass="33437">MECAVDVPSGGGEAPEKDDVIAKEATEPPHKKNKKHKKHKSKKKKRKRKGEKESSSESGAESDAEPPPPPRPVRTTRASARLAAAAGSAEHAGLKTDGKKDAVSAHAEAEGETKSKKHKKQTAKKKKKKKKKDEKQERKSPSRSPSESSSASGSESEGEGAKTAGDGKFVPAAGSEPKEPISKLVPKGKVVEEEVAPVLMQKPEVLEVKKEEMKDMDVSSFGGKTSCTDVSENMRSPSTGQNEVTQIEAVKEKAEDSHGDGTFSCAQELPDIIPKQEGTTPKDDPALKDQTSSVQEGSGSEEVRIRPKSVTIT</sequence>
<accession>A0A1A8BKY4</accession>
<protein>
    <submittedName>
        <fullName evidence="2">Si:dkey-67c22.2</fullName>
    </submittedName>
</protein>
<organism evidence="2">
    <name type="scientific">Nothobranchius kadleci</name>
    <name type="common">African annual killifish</name>
    <dbReference type="NCBI Taxonomy" id="1051664"/>
    <lineage>
        <taxon>Eukaryota</taxon>
        <taxon>Metazoa</taxon>
        <taxon>Chordata</taxon>
        <taxon>Craniata</taxon>
        <taxon>Vertebrata</taxon>
        <taxon>Euteleostomi</taxon>
        <taxon>Actinopterygii</taxon>
        <taxon>Neopterygii</taxon>
        <taxon>Teleostei</taxon>
        <taxon>Neoteleostei</taxon>
        <taxon>Acanthomorphata</taxon>
        <taxon>Ovalentaria</taxon>
        <taxon>Atherinomorphae</taxon>
        <taxon>Cyprinodontiformes</taxon>
        <taxon>Nothobranchiidae</taxon>
        <taxon>Nothobranchius</taxon>
    </lineage>
</organism>
<feature type="region of interest" description="Disordered" evidence="1">
    <location>
        <begin position="211"/>
        <end position="313"/>
    </location>
</feature>
<feature type="compositionally biased region" description="Basic and acidic residues" evidence="1">
    <location>
        <begin position="14"/>
        <end position="30"/>
    </location>
</feature>
<gene>
    <name evidence="2" type="primary">SI:DKEY-67C22.2</name>
</gene>
<feature type="compositionally biased region" description="Polar residues" evidence="1">
    <location>
        <begin position="222"/>
        <end position="245"/>
    </location>
</feature>
<name>A0A1A8BKY4_NOTKA</name>
<evidence type="ECO:0000256" key="1">
    <source>
        <dbReference type="SAM" id="MobiDB-lite"/>
    </source>
</evidence>
<feature type="compositionally biased region" description="Basic and acidic residues" evidence="1">
    <location>
        <begin position="92"/>
        <end position="114"/>
    </location>
</feature>
<feature type="compositionally biased region" description="Basic residues" evidence="1">
    <location>
        <begin position="31"/>
        <end position="49"/>
    </location>
</feature>
<proteinExistence type="predicted"/>
<dbReference type="AlphaFoldDB" id="A0A1A8BKY4"/>
<dbReference type="EMBL" id="HADZ01004341">
    <property type="protein sequence ID" value="SBP68282.1"/>
    <property type="molecule type" value="Transcribed_RNA"/>
</dbReference>
<reference evidence="2" key="2">
    <citation type="submission" date="2016-06" db="EMBL/GenBank/DDBJ databases">
        <title>The genome of a short-lived fish provides insights into sex chromosome evolution and the genetic control of aging.</title>
        <authorList>
            <person name="Reichwald K."/>
            <person name="Felder M."/>
            <person name="Petzold A."/>
            <person name="Koch P."/>
            <person name="Groth M."/>
            <person name="Platzer M."/>
        </authorList>
    </citation>
    <scope>NUCLEOTIDE SEQUENCE</scope>
    <source>
        <tissue evidence="2">Brain</tissue>
    </source>
</reference>
<feature type="compositionally biased region" description="Low complexity" evidence="1">
    <location>
        <begin position="77"/>
        <end position="91"/>
    </location>
</feature>
<feature type="compositionally biased region" description="Low complexity" evidence="1">
    <location>
        <begin position="142"/>
        <end position="155"/>
    </location>
</feature>